<reference evidence="1" key="1">
    <citation type="submission" date="2016-12" db="EMBL/GenBank/DDBJ databases">
        <title>Fusion of virulence plasmid pSEN and IncHI2 resistance plasmid in Salmonella enteritidis.</title>
        <authorList>
            <person name="Wong M.H."/>
            <person name="Chen S."/>
        </authorList>
    </citation>
    <scope>NUCLEOTIDE SEQUENCE</scope>
    <source>
        <strain evidence="1">SE380</strain>
        <plasmid evidence="1">unnamed</plasmid>
    </source>
</reference>
<sequence length="44" mass="4763">MLRSFRFIFSPSVARKKNDAGLKGVARVQAKTQGCHRGSSLAGQ</sequence>
<protein>
    <submittedName>
        <fullName evidence="1">Uncharacterized protein</fullName>
    </submittedName>
</protein>
<dbReference type="EMBL" id="KY401053">
    <property type="protein sequence ID" value="AQT23780.1"/>
    <property type="molecule type" value="Genomic_DNA"/>
</dbReference>
<proteinExistence type="predicted"/>
<name>A0A1S6KQY9_SALEN</name>
<organism evidence="1">
    <name type="scientific">Salmonella enteritidis</name>
    <dbReference type="NCBI Taxonomy" id="149539"/>
    <lineage>
        <taxon>Bacteria</taxon>
        <taxon>Pseudomonadati</taxon>
        <taxon>Pseudomonadota</taxon>
        <taxon>Gammaproteobacteria</taxon>
        <taxon>Enterobacterales</taxon>
        <taxon>Enterobacteriaceae</taxon>
        <taxon>Salmonella</taxon>
    </lineage>
</organism>
<keyword evidence="1" id="KW-0614">Plasmid</keyword>
<geneLocation type="plasmid" evidence="1">
    <name>unnamed</name>
</geneLocation>
<dbReference type="AlphaFoldDB" id="A0A1S6KQY9"/>
<evidence type="ECO:0000313" key="1">
    <source>
        <dbReference type="EMBL" id="AQT23780.1"/>
    </source>
</evidence>
<accession>A0A1S6KQY9</accession>